<dbReference type="InParanoid" id="C1GJI9"/>
<feature type="compositionally biased region" description="Polar residues" evidence="1">
    <location>
        <begin position="227"/>
        <end position="249"/>
    </location>
</feature>
<dbReference type="OrthoDB" id="437457at2759"/>
<dbReference type="eggNOG" id="KOG2112">
    <property type="taxonomic scope" value="Eukaryota"/>
</dbReference>
<dbReference type="EMBL" id="KN275967">
    <property type="protein sequence ID" value="EEH42605.2"/>
    <property type="molecule type" value="Genomic_DNA"/>
</dbReference>
<dbReference type="Proteomes" id="UP000001628">
    <property type="component" value="Unassembled WGS sequence"/>
</dbReference>
<dbReference type="RefSeq" id="XP_010762732.1">
    <property type="nucleotide sequence ID" value="XM_010764430.1"/>
</dbReference>
<evidence type="ECO:0000256" key="1">
    <source>
        <dbReference type="SAM" id="MobiDB-lite"/>
    </source>
</evidence>
<feature type="region of interest" description="Disordered" evidence="1">
    <location>
        <begin position="209"/>
        <end position="269"/>
    </location>
</feature>
<name>C1GJI9_PARBD</name>
<accession>C1GJI9</accession>
<proteinExistence type="predicted"/>
<evidence type="ECO:0000313" key="3">
    <source>
        <dbReference type="Proteomes" id="UP000001628"/>
    </source>
</evidence>
<dbReference type="GeneID" id="22585920"/>
<protein>
    <submittedName>
        <fullName evidence="2">Uncharacterized protein</fullName>
    </submittedName>
</protein>
<keyword evidence="3" id="KW-1185">Reference proteome</keyword>
<dbReference type="KEGG" id="pbn:PADG_07425"/>
<gene>
    <name evidence="2" type="ORF">PADG_07425</name>
</gene>
<evidence type="ECO:0000313" key="2">
    <source>
        <dbReference type="EMBL" id="EEH42605.2"/>
    </source>
</evidence>
<organism evidence="2 3">
    <name type="scientific">Paracoccidioides brasiliensis (strain Pb18)</name>
    <dbReference type="NCBI Taxonomy" id="502780"/>
    <lineage>
        <taxon>Eukaryota</taxon>
        <taxon>Fungi</taxon>
        <taxon>Dikarya</taxon>
        <taxon>Ascomycota</taxon>
        <taxon>Pezizomycotina</taxon>
        <taxon>Eurotiomycetes</taxon>
        <taxon>Eurotiomycetidae</taxon>
        <taxon>Onygenales</taxon>
        <taxon>Ajellomycetaceae</taxon>
        <taxon>Paracoccidioides</taxon>
    </lineage>
</organism>
<reference evidence="2 3" key="1">
    <citation type="journal article" date="2011" name="PLoS Genet.">
        <title>Comparative genomic analysis of human fungal pathogens causing paracoccidioidomycosis.</title>
        <authorList>
            <person name="Desjardins C.A."/>
            <person name="Champion M.D."/>
            <person name="Holder J.W."/>
            <person name="Muszewska A."/>
            <person name="Goldberg J."/>
            <person name="Bailao A.M."/>
            <person name="Brigido M.M."/>
            <person name="Ferreira M.E."/>
            <person name="Garcia A.M."/>
            <person name="Grynberg M."/>
            <person name="Gujja S."/>
            <person name="Heiman D.I."/>
            <person name="Henn M.R."/>
            <person name="Kodira C.D."/>
            <person name="Leon-Narvaez H."/>
            <person name="Longo L.V."/>
            <person name="Ma L.J."/>
            <person name="Malavazi I."/>
            <person name="Matsuo A.L."/>
            <person name="Morais F.V."/>
            <person name="Pereira M."/>
            <person name="Rodriguez-Brito S."/>
            <person name="Sakthikumar S."/>
            <person name="Salem-Izacc S.M."/>
            <person name="Sykes S.M."/>
            <person name="Teixeira M.M."/>
            <person name="Vallejo M.C."/>
            <person name="Walter M.E."/>
            <person name="Yandava C."/>
            <person name="Young S."/>
            <person name="Zeng Q."/>
            <person name="Zucker J."/>
            <person name="Felipe M.S."/>
            <person name="Goldman G.H."/>
            <person name="Haas B.J."/>
            <person name="McEwen J.G."/>
            <person name="Nino-Vega G."/>
            <person name="Puccia R."/>
            <person name="San-Blas G."/>
            <person name="Soares C.M."/>
            <person name="Birren B.W."/>
            <person name="Cuomo C.A."/>
        </authorList>
    </citation>
    <scope>NUCLEOTIDE SEQUENCE [LARGE SCALE GENOMIC DNA]</scope>
    <source>
        <strain evidence="2 3">Pb18</strain>
    </source>
</reference>
<sequence>MHLIFTGATDLVGFGVLNQMLPLIPGRTSKLTILSRGPADIEKARRSRGLCVGPKAYPNHWLVRKEDVKTTKDYPSAAANAFRTMADSLKHTYISGKFLSPIRMILSPANLQFRLQQSQGKFTQTFAAVKGKCEKALLDMAKAKHIFQSLFPPANHVDPSITFAPALVPPTQEIGIITTALAMGIERAWKGQHIPKPLYPQASCPQSPNPLLPLLSNPHHTSHQPRDPQTFSPDPTRTSANTLSPSASSLPLGRRYPLQSRGPGRRPRISRVTGKIVQELILSVLVRKLAYRGRDILIFEYVQGDSVGLSVRLEVGRVGFVDDGGNGERELGGIVTVGGILPLPATKEDGKGKVETLVLLVGAQRPEDAITDAGLCRMKANFEYVKVVKWKGRMGDETPSNREEMFPITQFLVKRWRSTSGVPDGSIEIS</sequence>
<dbReference type="AlphaFoldDB" id="C1GJI9"/>
<dbReference type="HOGENOM" id="CLU_637928_0_0_1"/>
<dbReference type="VEuPathDB" id="FungiDB:PADG_07425"/>